<dbReference type="Gene3D" id="3.40.50.300">
    <property type="entry name" value="P-loop containing nucleotide triphosphate hydrolases"/>
    <property type="match status" value="1"/>
</dbReference>
<dbReference type="InterPro" id="IPR038718">
    <property type="entry name" value="SNF2-like_sf"/>
</dbReference>
<dbReference type="GO" id="GO:0031297">
    <property type="term" value="P:replication fork processing"/>
    <property type="evidence" value="ECO:0007669"/>
    <property type="project" value="TreeGrafter"/>
</dbReference>
<dbReference type="GO" id="GO:0043596">
    <property type="term" value="C:nuclear replication fork"/>
    <property type="evidence" value="ECO:0007669"/>
    <property type="project" value="TreeGrafter"/>
</dbReference>
<dbReference type="SUPFAM" id="SSF52540">
    <property type="entry name" value="P-loop containing nucleoside triphosphate hydrolases"/>
    <property type="match status" value="2"/>
</dbReference>
<evidence type="ECO:0000259" key="4">
    <source>
        <dbReference type="PROSITE" id="PS51194"/>
    </source>
</evidence>
<dbReference type="GO" id="GO:0006281">
    <property type="term" value="P:DNA repair"/>
    <property type="evidence" value="ECO:0007669"/>
    <property type="project" value="TreeGrafter"/>
</dbReference>
<comment type="caution">
    <text evidence="5">The sequence shown here is derived from an EMBL/GenBank/DDBJ whole genome shotgun (WGS) entry which is preliminary data.</text>
</comment>
<dbReference type="Gene3D" id="3.40.50.10810">
    <property type="entry name" value="Tandem AAA-ATPase domain"/>
    <property type="match status" value="1"/>
</dbReference>
<dbReference type="PANTHER" id="PTHR45766">
    <property type="entry name" value="DNA ANNEALING HELICASE AND ENDONUCLEASE ZRANB3 FAMILY MEMBER"/>
    <property type="match status" value="1"/>
</dbReference>
<dbReference type="CDD" id="cd18793">
    <property type="entry name" value="SF2_C_SNF"/>
    <property type="match status" value="1"/>
</dbReference>
<name>A0A9W7EU83_9STRA</name>
<feature type="region of interest" description="Disordered" evidence="2">
    <location>
        <begin position="411"/>
        <end position="432"/>
    </location>
</feature>
<dbReference type="PROSITE" id="PS51194">
    <property type="entry name" value="HELICASE_CTER"/>
    <property type="match status" value="1"/>
</dbReference>
<sequence>LKLNSDKTITLQVNSFYGFDSGRTMPPNVESYRGALGGVKGLNDDLGAIGGDNIGKAFRKIAKDSSRSSSKIQFNKTENRWLIPFDLHDEVNNYFTTNQHCVQLGVVVSAIPRQALNVLFMLREQAKEGEVTVETMIKLGLSKTLAEKLSPYQRTGVKFVYERKGVALIADEMGLGKTVQAIASTSLLKDLWPVLVVCPSGARYHWEREYKLWLSRDTEVQVLNNGSEALDRNANVVVLSYGLVTSLVGSGKLKAGRFQCIIVDESHMLKNPSAKRTKALLPVLLAAKSRILLSGTPAFARPLELFTQLNAVSNKKSFELFRDQKSFKKRYCDGEENSSELHLMLKECMVRRLKKDVLKQLKKKERAIVKYKKVGGWGRRLLQVRRMKKLREGKGKLANIAVEQWEDKNNDEVEVDSSDDDIDPNDNSEEAAKKKKTNILMQLYQDTGTTKIPYVLRHLDATQKPSPSKVIIFAHHQTVLDAVEKRCANQGYKFIRIDGRTSPMKRTELTTKFQDNPRYTVAILSITAAGVAITLTAAHRVIFAELFWTPGLMLQAEDRCHRIGQTSDVQIKYIIGVGTVDEVIWELAKRKFKSLGEFVEGKLGMEIKASDQNAGEQEFGWEFKGEGNDKVEIIEDGIDDEMEEIIRTLGEEEKKAAGLEDEGEGYTRALTPTSFKKAVPDEIICLDDSDDEEVELIKRGTAADPVMLDDSDDADHVVEAPLSSNIKSNIKSNSKMARDHQQQSSQSANPPPPPKRQRASPAPYRVYTHAIETPFLGIVVRFEPSSASAMPQVTVTSVSDRKPDKSLPHINDCLLNINGQPMHMFPTLADLKKVVASHPRPLQLTFLTYGKTELCTVNGISCMKAKSPPPEIMIEVQRQVVMAAARSQMQQMQQMQNVQNALIVQQQQQQHTADPPKTLPYCLYQHDIDTTALGIVVRFDCETIVGVSQVIVCSISASKVDKTLPHINDRLIAVNGQSIYNFATLAELKVAVGSFPRPLQLRFLTYGKTEKAGETKLYSEERRDNYGRNSLR</sequence>
<feature type="compositionally biased region" description="Low complexity" evidence="2">
    <location>
        <begin position="723"/>
        <end position="735"/>
    </location>
</feature>
<dbReference type="PANTHER" id="PTHR45766:SF6">
    <property type="entry name" value="SWI_SNF-RELATED MATRIX-ASSOCIATED ACTIN-DEPENDENT REGULATOR OF CHROMATIN SUBFAMILY A-LIKE PROTEIN 1"/>
    <property type="match status" value="1"/>
</dbReference>
<dbReference type="InterPro" id="IPR001650">
    <property type="entry name" value="Helicase_C-like"/>
</dbReference>
<dbReference type="AlphaFoldDB" id="A0A9W7EU83"/>
<feature type="non-terminal residue" evidence="5">
    <location>
        <position position="1032"/>
    </location>
</feature>
<feature type="region of interest" description="Disordered" evidence="2">
    <location>
        <begin position="720"/>
        <end position="761"/>
    </location>
</feature>
<protein>
    <submittedName>
        <fullName evidence="5">Uncharacterized protein</fullName>
    </submittedName>
</protein>
<reference evidence="6" key="1">
    <citation type="journal article" date="2023" name="Commun. Biol.">
        <title>Genome analysis of Parmales, the sister group of diatoms, reveals the evolutionary specialization of diatoms from phago-mixotrophs to photoautotrophs.</title>
        <authorList>
            <person name="Ban H."/>
            <person name="Sato S."/>
            <person name="Yoshikawa S."/>
            <person name="Yamada K."/>
            <person name="Nakamura Y."/>
            <person name="Ichinomiya M."/>
            <person name="Sato N."/>
            <person name="Blanc-Mathieu R."/>
            <person name="Endo H."/>
            <person name="Kuwata A."/>
            <person name="Ogata H."/>
        </authorList>
    </citation>
    <scope>NUCLEOTIDE SEQUENCE [LARGE SCALE GENOMIC DNA]</scope>
</reference>
<dbReference type="SMART" id="SM00487">
    <property type="entry name" value="DEXDc"/>
    <property type="match status" value="1"/>
</dbReference>
<dbReference type="PROSITE" id="PS51192">
    <property type="entry name" value="HELICASE_ATP_BIND_1"/>
    <property type="match status" value="1"/>
</dbReference>
<evidence type="ECO:0000259" key="3">
    <source>
        <dbReference type="PROSITE" id="PS51192"/>
    </source>
</evidence>
<proteinExistence type="predicted"/>
<dbReference type="InterPro" id="IPR027417">
    <property type="entry name" value="P-loop_NTPase"/>
</dbReference>
<dbReference type="GO" id="GO:0005524">
    <property type="term" value="F:ATP binding"/>
    <property type="evidence" value="ECO:0007669"/>
    <property type="project" value="InterPro"/>
</dbReference>
<dbReference type="InterPro" id="IPR000330">
    <property type="entry name" value="SNF2_N"/>
</dbReference>
<dbReference type="Pfam" id="PF00176">
    <property type="entry name" value="SNF2-rel_dom"/>
    <property type="match status" value="1"/>
</dbReference>
<dbReference type="EMBL" id="BLQM01000482">
    <property type="protein sequence ID" value="GMH91923.1"/>
    <property type="molecule type" value="Genomic_DNA"/>
</dbReference>
<dbReference type="SMART" id="SM00490">
    <property type="entry name" value="HELICc"/>
    <property type="match status" value="1"/>
</dbReference>
<dbReference type="InterPro" id="IPR014001">
    <property type="entry name" value="Helicase_ATP-bd"/>
</dbReference>
<feature type="non-terminal residue" evidence="5">
    <location>
        <position position="1"/>
    </location>
</feature>
<accession>A0A9W7EU83</accession>
<feature type="domain" description="Helicase ATP-binding" evidence="3">
    <location>
        <begin position="158"/>
        <end position="315"/>
    </location>
</feature>
<dbReference type="InterPro" id="IPR049730">
    <property type="entry name" value="SNF2/RAD54-like_C"/>
</dbReference>
<feature type="compositionally biased region" description="Acidic residues" evidence="2">
    <location>
        <begin position="412"/>
        <end position="429"/>
    </location>
</feature>
<feature type="domain" description="Helicase C-terminal" evidence="4">
    <location>
        <begin position="454"/>
        <end position="615"/>
    </location>
</feature>
<gene>
    <name evidence="5" type="ORF">TL16_g12196</name>
</gene>
<organism evidence="5 6">
    <name type="scientific">Triparma laevis f. inornata</name>
    <dbReference type="NCBI Taxonomy" id="1714386"/>
    <lineage>
        <taxon>Eukaryota</taxon>
        <taxon>Sar</taxon>
        <taxon>Stramenopiles</taxon>
        <taxon>Ochrophyta</taxon>
        <taxon>Bolidophyceae</taxon>
        <taxon>Parmales</taxon>
        <taxon>Triparmaceae</taxon>
        <taxon>Triparma</taxon>
    </lineage>
</organism>
<keyword evidence="1" id="KW-0378">Hydrolase</keyword>
<dbReference type="GO" id="GO:0016787">
    <property type="term" value="F:hydrolase activity"/>
    <property type="evidence" value="ECO:0007669"/>
    <property type="project" value="UniProtKB-KW"/>
</dbReference>
<evidence type="ECO:0000256" key="2">
    <source>
        <dbReference type="SAM" id="MobiDB-lite"/>
    </source>
</evidence>
<evidence type="ECO:0000256" key="1">
    <source>
        <dbReference type="ARBA" id="ARBA00022801"/>
    </source>
</evidence>
<dbReference type="Proteomes" id="UP001162640">
    <property type="component" value="Unassembled WGS sequence"/>
</dbReference>
<evidence type="ECO:0000313" key="6">
    <source>
        <dbReference type="Proteomes" id="UP001162640"/>
    </source>
</evidence>
<evidence type="ECO:0000313" key="5">
    <source>
        <dbReference type="EMBL" id="GMH91923.1"/>
    </source>
</evidence>
<dbReference type="Pfam" id="PF00271">
    <property type="entry name" value="Helicase_C"/>
    <property type="match status" value="1"/>
</dbReference>